<organism evidence="1">
    <name type="scientific">Rhizophora mucronata</name>
    <name type="common">Asiatic mangrove</name>
    <dbReference type="NCBI Taxonomy" id="61149"/>
    <lineage>
        <taxon>Eukaryota</taxon>
        <taxon>Viridiplantae</taxon>
        <taxon>Streptophyta</taxon>
        <taxon>Embryophyta</taxon>
        <taxon>Tracheophyta</taxon>
        <taxon>Spermatophyta</taxon>
        <taxon>Magnoliopsida</taxon>
        <taxon>eudicotyledons</taxon>
        <taxon>Gunneridae</taxon>
        <taxon>Pentapetalae</taxon>
        <taxon>rosids</taxon>
        <taxon>fabids</taxon>
        <taxon>Malpighiales</taxon>
        <taxon>Rhizophoraceae</taxon>
        <taxon>Rhizophora</taxon>
    </lineage>
</organism>
<reference evidence="1" key="1">
    <citation type="submission" date="2018-02" db="EMBL/GenBank/DDBJ databases">
        <title>Rhizophora mucronata_Transcriptome.</title>
        <authorList>
            <person name="Meera S.P."/>
            <person name="Sreeshan A."/>
            <person name="Augustine A."/>
        </authorList>
    </citation>
    <scope>NUCLEOTIDE SEQUENCE</scope>
    <source>
        <tissue evidence="1">Leaf</tissue>
    </source>
</reference>
<evidence type="ECO:0000313" key="1">
    <source>
        <dbReference type="EMBL" id="MBX65366.1"/>
    </source>
</evidence>
<proteinExistence type="predicted"/>
<accession>A0A2P2QEJ3</accession>
<protein>
    <submittedName>
        <fullName evidence="1">Uncharacterized protein</fullName>
    </submittedName>
</protein>
<name>A0A2P2QEJ3_RHIMU</name>
<dbReference type="EMBL" id="GGEC01084882">
    <property type="protein sequence ID" value="MBX65366.1"/>
    <property type="molecule type" value="Transcribed_RNA"/>
</dbReference>
<sequence>MLTFLNLQFGNCSFLKKKGMLHNNLSPL</sequence>
<dbReference type="AlphaFoldDB" id="A0A2P2QEJ3"/>